<feature type="chain" id="PRO_5040241476" description="Hydrophobin" evidence="3">
    <location>
        <begin position="19"/>
        <end position="136"/>
    </location>
</feature>
<keyword evidence="3" id="KW-0732">Signal</keyword>
<keyword evidence="5" id="KW-1185">Reference proteome</keyword>
<dbReference type="InterPro" id="IPR036686">
    <property type="entry name" value="Class_II_Hydrophobin_sf"/>
</dbReference>
<proteinExistence type="inferred from homology"/>
<reference evidence="4" key="1">
    <citation type="submission" date="2020-06" db="EMBL/GenBank/DDBJ databases">
        <authorList>
            <person name="Onetto C."/>
        </authorList>
    </citation>
    <scope>NUCLEOTIDE SEQUENCE</scope>
</reference>
<dbReference type="Pfam" id="PF06766">
    <property type="entry name" value="Hydrophobin_2"/>
    <property type="match status" value="1"/>
</dbReference>
<dbReference type="EMBL" id="CAINUL010000006">
    <property type="protein sequence ID" value="CAD0110214.1"/>
    <property type="molecule type" value="Genomic_DNA"/>
</dbReference>
<dbReference type="Proteomes" id="UP000745764">
    <property type="component" value="Unassembled WGS sequence"/>
</dbReference>
<accession>A0A9N8KI81</accession>
<sequence length="136" mass="14154">MKVFASILAIAAVASAAATPNLKRRTGIIEMRAASDLCGPLDTPMCCGTDVLGLADLSCSSGIHLPLPSAFAFRFWKGDANVFGFATVPSTVTTSADFGTYCAGEGKSAECCVTSLVSLCFHADDDVVILTFFSAW</sequence>
<evidence type="ECO:0008006" key="6">
    <source>
        <dbReference type="Google" id="ProtNLM"/>
    </source>
</evidence>
<dbReference type="AlphaFoldDB" id="A0A9N8KI81"/>
<comment type="caution">
    <text evidence="4">The sequence shown here is derived from an EMBL/GenBank/DDBJ whole genome shotgun (WGS) entry which is preliminary data.</text>
</comment>
<organism evidence="4 5">
    <name type="scientific">Aureobasidium uvarum</name>
    <dbReference type="NCBI Taxonomy" id="2773716"/>
    <lineage>
        <taxon>Eukaryota</taxon>
        <taxon>Fungi</taxon>
        <taxon>Dikarya</taxon>
        <taxon>Ascomycota</taxon>
        <taxon>Pezizomycotina</taxon>
        <taxon>Dothideomycetes</taxon>
        <taxon>Dothideomycetidae</taxon>
        <taxon>Dothideales</taxon>
        <taxon>Saccotheciaceae</taxon>
        <taxon>Aureobasidium</taxon>
    </lineage>
</organism>
<dbReference type="Gene3D" id="3.20.120.10">
    <property type="entry name" value="Hydrophobin"/>
    <property type="match status" value="2"/>
</dbReference>
<evidence type="ECO:0000256" key="2">
    <source>
        <dbReference type="ARBA" id="ARBA00023157"/>
    </source>
</evidence>
<feature type="signal peptide" evidence="3">
    <location>
        <begin position="1"/>
        <end position="18"/>
    </location>
</feature>
<gene>
    <name evidence="4" type="ORF">AWRI4620_LOCUS4469</name>
</gene>
<name>A0A9N8KI81_9PEZI</name>
<evidence type="ECO:0000256" key="3">
    <source>
        <dbReference type="SAM" id="SignalP"/>
    </source>
</evidence>
<dbReference type="InterPro" id="IPR010636">
    <property type="entry name" value="Class_II_hydrophobin"/>
</dbReference>
<protein>
    <recommendedName>
        <fullName evidence="6">Hydrophobin</fullName>
    </recommendedName>
</protein>
<dbReference type="SUPFAM" id="SSF101751">
    <property type="entry name" value="Hydrophobin II, HfbII"/>
    <property type="match status" value="1"/>
</dbReference>
<evidence type="ECO:0000256" key="1">
    <source>
        <dbReference type="ARBA" id="ARBA00009576"/>
    </source>
</evidence>
<dbReference type="GO" id="GO:0005576">
    <property type="term" value="C:extracellular region"/>
    <property type="evidence" value="ECO:0007669"/>
    <property type="project" value="InterPro"/>
</dbReference>
<evidence type="ECO:0000313" key="5">
    <source>
        <dbReference type="Proteomes" id="UP000745764"/>
    </source>
</evidence>
<keyword evidence="2" id="KW-1015">Disulfide bond</keyword>
<dbReference type="CDD" id="cd23508">
    <property type="entry name" value="hydrophobin_II"/>
    <property type="match status" value="1"/>
</dbReference>
<comment type="similarity">
    <text evidence="1">Belongs to the cerato-ulmin hydrophobin family.</text>
</comment>
<evidence type="ECO:0000313" key="4">
    <source>
        <dbReference type="EMBL" id="CAD0110214.1"/>
    </source>
</evidence>
<dbReference type="OrthoDB" id="4500971at2759"/>